<dbReference type="InterPro" id="IPR044788">
    <property type="entry name" value="X8_dom_prot"/>
</dbReference>
<keyword evidence="1 2" id="KW-0732">Signal</keyword>
<dbReference type="GO" id="GO:0009506">
    <property type="term" value="C:plasmodesma"/>
    <property type="evidence" value="ECO:0007669"/>
    <property type="project" value="UniProtKB-ARBA"/>
</dbReference>
<feature type="chain" id="PRO_5041318126" description="X8 domain-containing protein" evidence="2">
    <location>
        <begin position="27"/>
        <end position="107"/>
    </location>
</feature>
<dbReference type="PANTHER" id="PTHR31044:SF147">
    <property type="entry name" value="CARBOHYDRATE-BINDING X8 DOMAIN PROTEIN"/>
    <property type="match status" value="1"/>
</dbReference>
<dbReference type="Gene3D" id="1.20.58.1040">
    <property type="match status" value="1"/>
</dbReference>
<dbReference type="SMART" id="SM00768">
    <property type="entry name" value="X8"/>
    <property type="match status" value="1"/>
</dbReference>
<dbReference type="EMBL" id="OX465077">
    <property type="protein sequence ID" value="CAI9267748.1"/>
    <property type="molecule type" value="Genomic_DNA"/>
</dbReference>
<evidence type="ECO:0000256" key="2">
    <source>
        <dbReference type="SAM" id="SignalP"/>
    </source>
</evidence>
<feature type="domain" description="X8" evidence="3">
    <location>
        <begin position="28"/>
        <end position="106"/>
    </location>
</feature>
<dbReference type="Pfam" id="PF07983">
    <property type="entry name" value="X8"/>
    <property type="match status" value="1"/>
</dbReference>
<protein>
    <recommendedName>
        <fullName evidence="3">X8 domain-containing protein</fullName>
    </recommendedName>
</protein>
<dbReference type="AlphaFoldDB" id="A0AA35VVJ5"/>
<evidence type="ECO:0000256" key="1">
    <source>
        <dbReference type="ARBA" id="ARBA00022729"/>
    </source>
</evidence>
<sequence>MAKLTFSLCSLGFFFCFIMCSGYVHGKTWCVAQTEAPEPKLQEVLDYLCGRINCADIQPGGSCFDPDTVRNHASYAIDMNFRTNGECDGSYAVIAVTDPSYGACVYP</sequence>
<evidence type="ECO:0000313" key="5">
    <source>
        <dbReference type="Proteomes" id="UP001177003"/>
    </source>
</evidence>
<reference evidence="4" key="1">
    <citation type="submission" date="2023-04" db="EMBL/GenBank/DDBJ databases">
        <authorList>
            <person name="Vijverberg K."/>
            <person name="Xiong W."/>
            <person name="Schranz E."/>
        </authorList>
    </citation>
    <scope>NUCLEOTIDE SEQUENCE</scope>
</reference>
<dbReference type="InterPro" id="IPR012946">
    <property type="entry name" value="X8"/>
</dbReference>
<dbReference type="Proteomes" id="UP001177003">
    <property type="component" value="Chromosome 1"/>
</dbReference>
<proteinExistence type="predicted"/>
<feature type="signal peptide" evidence="2">
    <location>
        <begin position="1"/>
        <end position="26"/>
    </location>
</feature>
<gene>
    <name evidence="4" type="ORF">LSALG_LOCUS8212</name>
</gene>
<keyword evidence="5" id="KW-1185">Reference proteome</keyword>
<dbReference type="PANTHER" id="PTHR31044">
    <property type="entry name" value="BETA-1,3 GLUCANASE"/>
    <property type="match status" value="1"/>
</dbReference>
<name>A0AA35VVJ5_LACSI</name>
<evidence type="ECO:0000259" key="3">
    <source>
        <dbReference type="SMART" id="SM00768"/>
    </source>
</evidence>
<evidence type="ECO:0000313" key="4">
    <source>
        <dbReference type="EMBL" id="CAI9267748.1"/>
    </source>
</evidence>
<organism evidence="4 5">
    <name type="scientific">Lactuca saligna</name>
    <name type="common">Willowleaf lettuce</name>
    <dbReference type="NCBI Taxonomy" id="75948"/>
    <lineage>
        <taxon>Eukaryota</taxon>
        <taxon>Viridiplantae</taxon>
        <taxon>Streptophyta</taxon>
        <taxon>Embryophyta</taxon>
        <taxon>Tracheophyta</taxon>
        <taxon>Spermatophyta</taxon>
        <taxon>Magnoliopsida</taxon>
        <taxon>eudicotyledons</taxon>
        <taxon>Gunneridae</taxon>
        <taxon>Pentapetalae</taxon>
        <taxon>asterids</taxon>
        <taxon>campanulids</taxon>
        <taxon>Asterales</taxon>
        <taxon>Asteraceae</taxon>
        <taxon>Cichorioideae</taxon>
        <taxon>Cichorieae</taxon>
        <taxon>Lactucinae</taxon>
        <taxon>Lactuca</taxon>
    </lineage>
</organism>
<accession>A0AA35VVJ5</accession>